<dbReference type="GO" id="GO:0009401">
    <property type="term" value="P:phosphoenolpyruvate-dependent sugar phosphotransferase system"/>
    <property type="evidence" value="ECO:0007669"/>
    <property type="project" value="InterPro"/>
</dbReference>
<gene>
    <name evidence="11" type="ORF">FC62_GL000557</name>
</gene>
<keyword evidence="6 9" id="KW-1133">Transmembrane helix</keyword>
<dbReference type="PROSITE" id="PS51105">
    <property type="entry name" value="PTS_EIIC_TYPE_3"/>
    <property type="match status" value="1"/>
</dbReference>
<comment type="function">
    <text evidence="8">The phosphoenolpyruvate-dependent sugar phosphotransferase system (PTS), a major carbohydrate active -transport system, catalyzes the phosphorylation of incoming sugar substrates concomitant with their translocation across the cell membrane.</text>
</comment>
<feature type="transmembrane region" description="Helical" evidence="9">
    <location>
        <begin position="244"/>
        <end position="267"/>
    </location>
</feature>
<sequence>MIAWLEKYIVPIATTIGSLRWLVALRDAFVSLLPITMVGSVSVLLNSLIQVAHDQMGWQTIYSVLRPLVAIDNVIWNGTFAIFALFFAAAWGYHLAKAYEVNGITGSLIAVASFVMSIANVANVKLDQSLPQASQNLLSGAKIILKGKTMYIRDVFAIDQLSTTGLITAIIFGALGAIIYIMMTKARLVINLTGQMPQASTIAFAAIIPALVALFTVGSINYLFTRFTGLFFGDWLVRAIQQPLLRAGQGFGMVILVTTLVQVFWFFGIHGMNVLSPVLDSVWLAPQNMNIMAVRNGTDLPYKWVRGSFDAFAWFGGAGSTLLLVVAILVFSKRTDQRTLAKITLAPQVFNINEPVMFGLPIVLNTIYFIPFMVAPLANVTLAYIVTQVGWVNPVQVAMPQFMPSVLQAFLATNMDWRAIVLALVNMLIAFLIWAPFVRAANKIHVQDRFKNRYSW</sequence>
<reference evidence="11 12" key="1">
    <citation type="journal article" date="2015" name="Genome Announc.">
        <title>Expanding the biotechnology potential of lactobacilli through comparative genomics of 213 strains and associated genera.</title>
        <authorList>
            <person name="Sun Z."/>
            <person name="Harris H.M."/>
            <person name="McCann A."/>
            <person name="Guo C."/>
            <person name="Argimon S."/>
            <person name="Zhang W."/>
            <person name="Yang X."/>
            <person name="Jeffery I.B."/>
            <person name="Cooney J.C."/>
            <person name="Kagawa T.F."/>
            <person name="Liu W."/>
            <person name="Song Y."/>
            <person name="Salvetti E."/>
            <person name="Wrobel A."/>
            <person name="Rasinkangas P."/>
            <person name="Parkhill J."/>
            <person name="Rea M.C."/>
            <person name="O'Sullivan O."/>
            <person name="Ritari J."/>
            <person name="Douillard F.P."/>
            <person name="Paul Ross R."/>
            <person name="Yang R."/>
            <person name="Briner A.E."/>
            <person name="Felis G.E."/>
            <person name="de Vos W.M."/>
            <person name="Barrangou R."/>
            <person name="Klaenhammer T.R."/>
            <person name="Caufield P.W."/>
            <person name="Cui Y."/>
            <person name="Zhang H."/>
            <person name="O'Toole P.W."/>
        </authorList>
    </citation>
    <scope>NUCLEOTIDE SEQUENCE [LARGE SCALE GENOMIC DNA]</scope>
    <source>
        <strain evidence="11 12">DSM 20534</strain>
    </source>
</reference>
<dbReference type="PIRSF" id="PIRSF006351">
    <property type="entry name" value="PTS_EIIC-Cellobiose"/>
    <property type="match status" value="1"/>
</dbReference>
<dbReference type="PANTHER" id="PTHR33989">
    <property type="match status" value="1"/>
</dbReference>
<dbReference type="RefSeq" id="WP_054745831.1">
    <property type="nucleotide sequence ID" value="NZ_AZCV01000001.1"/>
</dbReference>
<evidence type="ECO:0000256" key="5">
    <source>
        <dbReference type="ARBA" id="ARBA00022692"/>
    </source>
</evidence>
<evidence type="ECO:0000256" key="9">
    <source>
        <dbReference type="SAM" id="Phobius"/>
    </source>
</evidence>
<dbReference type="InterPro" id="IPR003352">
    <property type="entry name" value="PTS_EIIC"/>
</dbReference>
<feature type="transmembrane region" description="Helical" evidence="9">
    <location>
        <begin position="103"/>
        <end position="122"/>
    </location>
</feature>
<feature type="transmembrane region" description="Helical" evidence="9">
    <location>
        <begin position="311"/>
        <end position="332"/>
    </location>
</feature>
<dbReference type="GO" id="GO:1902815">
    <property type="term" value="P:N,N'-diacetylchitobiose import"/>
    <property type="evidence" value="ECO:0007669"/>
    <property type="project" value="TreeGrafter"/>
</dbReference>
<dbReference type="InterPro" id="IPR004796">
    <property type="entry name" value="PTS_IIC_cello"/>
</dbReference>
<organism evidence="11 12">
    <name type="scientific">Amylolactobacillus amylotrophicus DSM 20534</name>
    <dbReference type="NCBI Taxonomy" id="1423722"/>
    <lineage>
        <taxon>Bacteria</taxon>
        <taxon>Bacillati</taxon>
        <taxon>Bacillota</taxon>
        <taxon>Bacilli</taxon>
        <taxon>Lactobacillales</taxon>
        <taxon>Lactobacillaceae</taxon>
        <taxon>Amylolactobacillus</taxon>
    </lineage>
</organism>
<feature type="transmembrane region" description="Helical" evidence="9">
    <location>
        <begin position="28"/>
        <end position="49"/>
    </location>
</feature>
<dbReference type="AlphaFoldDB" id="A0A0R1H510"/>
<dbReference type="Pfam" id="PF02378">
    <property type="entry name" value="PTS_EIIC"/>
    <property type="match status" value="1"/>
</dbReference>
<keyword evidence="2 8" id="KW-0813">Transport</keyword>
<proteinExistence type="predicted"/>
<accession>A0A0R1H510</accession>
<evidence type="ECO:0000256" key="8">
    <source>
        <dbReference type="PIRNR" id="PIRNR006351"/>
    </source>
</evidence>
<feature type="transmembrane region" description="Helical" evidence="9">
    <location>
        <begin position="202"/>
        <end position="224"/>
    </location>
</feature>
<evidence type="ECO:0000256" key="6">
    <source>
        <dbReference type="ARBA" id="ARBA00022989"/>
    </source>
</evidence>
<keyword evidence="4 8" id="KW-0762">Sugar transport</keyword>
<dbReference type="NCBIfam" id="TIGR00410">
    <property type="entry name" value="lacE"/>
    <property type="match status" value="1"/>
</dbReference>
<dbReference type="EMBL" id="AZCV01000001">
    <property type="protein sequence ID" value="KRK38865.1"/>
    <property type="molecule type" value="Genomic_DNA"/>
</dbReference>
<evidence type="ECO:0000256" key="4">
    <source>
        <dbReference type="ARBA" id="ARBA00022597"/>
    </source>
</evidence>
<comment type="subcellular location">
    <subcellularLocation>
        <location evidence="1">Cell membrane</location>
        <topology evidence="1">Multi-pass membrane protein</topology>
    </subcellularLocation>
</comment>
<keyword evidence="3 8" id="KW-1003">Cell membrane</keyword>
<feature type="transmembrane region" description="Helical" evidence="9">
    <location>
        <begin position="155"/>
        <end position="182"/>
    </location>
</feature>
<evidence type="ECO:0000313" key="12">
    <source>
        <dbReference type="Proteomes" id="UP000050909"/>
    </source>
</evidence>
<dbReference type="InterPro" id="IPR004501">
    <property type="entry name" value="PTS_EIIC_3"/>
</dbReference>
<name>A0A0R1H510_9LACO</name>
<keyword evidence="5 9" id="KW-0812">Transmembrane</keyword>
<dbReference type="GO" id="GO:0005886">
    <property type="term" value="C:plasma membrane"/>
    <property type="evidence" value="ECO:0007669"/>
    <property type="project" value="UniProtKB-SubCell"/>
</dbReference>
<evidence type="ECO:0000313" key="11">
    <source>
        <dbReference type="EMBL" id="KRK38865.1"/>
    </source>
</evidence>
<dbReference type="InterPro" id="IPR051088">
    <property type="entry name" value="PTS_Sugar-EIIC/EIIB"/>
</dbReference>
<dbReference type="GO" id="GO:0008982">
    <property type="term" value="F:protein-N(PI)-phosphohistidine-sugar phosphotransferase activity"/>
    <property type="evidence" value="ECO:0007669"/>
    <property type="project" value="UniProtKB-UniRule"/>
</dbReference>
<feature type="transmembrane region" description="Helical" evidence="9">
    <location>
        <begin position="419"/>
        <end position="441"/>
    </location>
</feature>
<feature type="domain" description="PTS EIIC type-3" evidence="10">
    <location>
        <begin position="5"/>
        <end position="437"/>
    </location>
</feature>
<evidence type="ECO:0000256" key="3">
    <source>
        <dbReference type="ARBA" id="ARBA00022475"/>
    </source>
</evidence>
<keyword evidence="11" id="KW-0808">Transferase</keyword>
<evidence type="ECO:0000256" key="2">
    <source>
        <dbReference type="ARBA" id="ARBA00022448"/>
    </source>
</evidence>
<keyword evidence="12" id="KW-1185">Reference proteome</keyword>
<evidence type="ECO:0000256" key="7">
    <source>
        <dbReference type="ARBA" id="ARBA00023136"/>
    </source>
</evidence>
<dbReference type="Proteomes" id="UP000050909">
    <property type="component" value="Unassembled WGS sequence"/>
</dbReference>
<dbReference type="PANTHER" id="PTHR33989:SF4">
    <property type="entry name" value="PTS SYSTEM N,N'-DIACETYLCHITOBIOSE-SPECIFIC EIIC COMPONENT"/>
    <property type="match status" value="1"/>
</dbReference>
<keyword evidence="7 8" id="KW-0472">Membrane</keyword>
<keyword evidence="11" id="KW-0670">Pyruvate</keyword>
<evidence type="ECO:0000259" key="10">
    <source>
        <dbReference type="PROSITE" id="PS51105"/>
    </source>
</evidence>
<evidence type="ECO:0000256" key="1">
    <source>
        <dbReference type="ARBA" id="ARBA00004651"/>
    </source>
</evidence>
<comment type="caution">
    <text evidence="11">The sequence shown here is derived from an EMBL/GenBank/DDBJ whole genome shotgun (WGS) entry which is preliminary data.</text>
</comment>
<feature type="transmembrane region" description="Helical" evidence="9">
    <location>
        <begin position="70"/>
        <end position="91"/>
    </location>
</feature>
<feature type="transmembrane region" description="Helical" evidence="9">
    <location>
        <begin position="367"/>
        <end position="386"/>
    </location>
</feature>
<dbReference type="PATRIC" id="fig|1423722.3.peg.567"/>
<protein>
    <recommendedName>
        <fullName evidence="8">Permease IIC component</fullName>
    </recommendedName>
</protein>